<sequence>MFPASPLTPRTRNFLLLTFLGMLFWSWWTELVLASINGCLLLGWLAPFSPHTNQPLPFGHFEARQSPRAKSRKQKAAHLGPTHCPAKPKVNSTCSQSLHTALYARRLDQEAAFFIVSDQKEKSKL</sequence>
<dbReference type="AlphaFoldDB" id="A0A317XSJ6"/>
<evidence type="ECO:0000256" key="1">
    <source>
        <dbReference type="SAM" id="MobiDB-lite"/>
    </source>
</evidence>
<keyword evidence="3" id="KW-1185">Reference proteome</keyword>
<gene>
    <name evidence="2" type="ORF">BCV70DRAFT_91294</name>
</gene>
<protein>
    <submittedName>
        <fullName evidence="2">Uncharacterized protein</fullName>
    </submittedName>
</protein>
<proteinExistence type="predicted"/>
<name>A0A317XSJ6_9BASI</name>
<organism evidence="2 3">
    <name type="scientific">Testicularia cyperi</name>
    <dbReference type="NCBI Taxonomy" id="1882483"/>
    <lineage>
        <taxon>Eukaryota</taxon>
        <taxon>Fungi</taxon>
        <taxon>Dikarya</taxon>
        <taxon>Basidiomycota</taxon>
        <taxon>Ustilaginomycotina</taxon>
        <taxon>Ustilaginomycetes</taxon>
        <taxon>Ustilaginales</taxon>
        <taxon>Anthracoideaceae</taxon>
        <taxon>Testicularia</taxon>
    </lineage>
</organism>
<evidence type="ECO:0000313" key="2">
    <source>
        <dbReference type="EMBL" id="PWZ01227.1"/>
    </source>
</evidence>
<accession>A0A317XSJ6</accession>
<dbReference type="EMBL" id="KZ819191">
    <property type="protein sequence ID" value="PWZ01227.1"/>
    <property type="molecule type" value="Genomic_DNA"/>
</dbReference>
<reference evidence="2 3" key="1">
    <citation type="journal article" date="2018" name="Mol. Biol. Evol.">
        <title>Broad Genomic Sampling Reveals a Smut Pathogenic Ancestry of the Fungal Clade Ustilaginomycotina.</title>
        <authorList>
            <person name="Kijpornyongpan T."/>
            <person name="Mondo S.J."/>
            <person name="Barry K."/>
            <person name="Sandor L."/>
            <person name="Lee J."/>
            <person name="Lipzen A."/>
            <person name="Pangilinan J."/>
            <person name="LaButti K."/>
            <person name="Hainaut M."/>
            <person name="Henrissat B."/>
            <person name="Grigoriev I.V."/>
            <person name="Spatafora J.W."/>
            <person name="Aime M.C."/>
        </authorList>
    </citation>
    <scope>NUCLEOTIDE SEQUENCE [LARGE SCALE GENOMIC DNA]</scope>
    <source>
        <strain evidence="2 3">MCA 3645</strain>
    </source>
</reference>
<evidence type="ECO:0000313" key="3">
    <source>
        <dbReference type="Proteomes" id="UP000246740"/>
    </source>
</evidence>
<feature type="region of interest" description="Disordered" evidence="1">
    <location>
        <begin position="59"/>
        <end position="82"/>
    </location>
</feature>
<dbReference type="InParanoid" id="A0A317XSJ6"/>
<feature type="compositionally biased region" description="Basic residues" evidence="1">
    <location>
        <begin position="67"/>
        <end position="76"/>
    </location>
</feature>
<dbReference type="Proteomes" id="UP000246740">
    <property type="component" value="Unassembled WGS sequence"/>
</dbReference>